<evidence type="ECO:0000256" key="1">
    <source>
        <dbReference type="SAM" id="SignalP"/>
    </source>
</evidence>
<sequence>MGKIAGLLLVLCALAVNADELTIRANEAPFALTLEQAMNWAPEREFTSPANISTVPLARRYPAQLDDTRGSLDTRAKVLYAPDGMNNFANYLVTQPKFNLYNFTHWSQIDVLNWFAGTADHVVQLPAKPWVDTAHKNGVKVIGSIFLAIAKYGGSPDTAEKLLKQDEQGRFVMAHRLVDIAQYYGFDGWLMNQETNLTAIKDANNELVEGQRDPERGAALGKKILAFMQYLTAIAPQGMEIHWYDSMLENGEVRWQNELNDKNKAFLSQGVHSADAMFMNYWWNKPMVESSVEIAQQLGRSRYDLYFGADLWPSRNAQRAFSRSQWLNDLFDTESGHGLTSIALFAPNFNFNFAGEDHTPIFSHFKDNAQDPLSFYQTEQRLFTGDDLNLAVNDEKSWPGIGRYLPAKTTISNLPFITHFNTGQGKVLIEDGQKTADGWTDMSKQDLLPTWQFAVYGSQNLDPHYDFEHVYSGGSSLAFEGKLQSQDARIPLYQTNFVLGDEQVATLTIKGGSQSMSFYLQAASGERTIYALSDYSPKSEHQGEWYRYSIPLNKLAAQHIVQLGVSFSAQSSDVSVNLGELAIK</sequence>
<reference evidence="4" key="1">
    <citation type="journal article" date="2014" name="Environ. Microbiol.">
        <title>Comparative genomics of the marine bacterial genus Glaciecola reveals the high degree of genomic diversity and genomic characteristic for cold adaptation.</title>
        <authorList>
            <person name="Qin Q.L."/>
            <person name="Xie B.B."/>
            <person name="Yu Y."/>
            <person name="Shu Y.L."/>
            <person name="Rong J.C."/>
            <person name="Zhang Y.J."/>
            <person name="Zhao D.L."/>
            <person name="Chen X.L."/>
            <person name="Zhang X.Y."/>
            <person name="Chen B."/>
            <person name="Zhou B.C."/>
            <person name="Zhang Y.Z."/>
        </authorList>
    </citation>
    <scope>NUCLEOTIDE SEQUENCE [LARGE SCALE GENOMIC DNA]</scope>
    <source>
        <strain evidence="4">LMG 21857</strain>
    </source>
</reference>
<name>K7AII9_9ALTE</name>
<dbReference type="STRING" id="1129793.GPLA_4186"/>
<dbReference type="InterPro" id="IPR032979">
    <property type="entry name" value="ENGase"/>
</dbReference>
<dbReference type="EC" id="3.2.1.96" evidence="3"/>
<organism evidence="3 4">
    <name type="scientific">Paraglaciecola polaris LMG 21857</name>
    <dbReference type="NCBI Taxonomy" id="1129793"/>
    <lineage>
        <taxon>Bacteria</taxon>
        <taxon>Pseudomonadati</taxon>
        <taxon>Pseudomonadota</taxon>
        <taxon>Gammaproteobacteria</taxon>
        <taxon>Alteromonadales</taxon>
        <taxon>Alteromonadaceae</taxon>
        <taxon>Paraglaciecola</taxon>
    </lineage>
</organism>
<dbReference type="RefSeq" id="WP_007106829.1">
    <property type="nucleotide sequence ID" value="NZ_BAER01000126.1"/>
</dbReference>
<comment type="caution">
    <text evidence="3">The sequence shown here is derived from an EMBL/GenBank/DDBJ whole genome shotgun (WGS) entry which is preliminary data.</text>
</comment>
<dbReference type="GO" id="GO:0005829">
    <property type="term" value="C:cytosol"/>
    <property type="evidence" value="ECO:0007669"/>
    <property type="project" value="UniProtKB-SubCell"/>
</dbReference>
<dbReference type="AlphaFoldDB" id="K7AII9"/>
<gene>
    <name evidence="3" type="ORF">GPLA_4186</name>
</gene>
<dbReference type="PANTHER" id="PTHR13246:SF1">
    <property type="entry name" value="CYTOSOLIC ENDO-BETA-N-ACETYLGLUCOSAMINIDASE"/>
    <property type="match status" value="1"/>
</dbReference>
<feature type="domain" description="Cytosolic endo-beta-N-acetylglucosaminidase TIM barrel" evidence="2">
    <location>
        <begin position="94"/>
        <end position="426"/>
    </location>
</feature>
<dbReference type="EMBL" id="BAER01000126">
    <property type="protein sequence ID" value="GAC35065.1"/>
    <property type="molecule type" value="Genomic_DNA"/>
</dbReference>
<dbReference type="CDD" id="cd06547">
    <property type="entry name" value="GH85_ENGase"/>
    <property type="match status" value="1"/>
</dbReference>
<keyword evidence="4" id="KW-1185">Reference proteome</keyword>
<dbReference type="Proteomes" id="UP000006322">
    <property type="component" value="Unassembled WGS sequence"/>
</dbReference>
<dbReference type="OrthoDB" id="1089471at2"/>
<evidence type="ECO:0000259" key="2">
    <source>
        <dbReference type="Pfam" id="PF03644"/>
    </source>
</evidence>
<keyword evidence="3" id="KW-0378">Hydrolase</keyword>
<dbReference type="InterPro" id="IPR005201">
    <property type="entry name" value="TIM_ENGase"/>
</dbReference>
<dbReference type="Gene3D" id="3.20.20.80">
    <property type="entry name" value="Glycosidases"/>
    <property type="match status" value="1"/>
</dbReference>
<dbReference type="Gene3D" id="2.60.120.260">
    <property type="entry name" value="Galactose-binding domain-like"/>
    <property type="match status" value="1"/>
</dbReference>
<accession>K7AII9</accession>
<dbReference type="Pfam" id="PF03644">
    <property type="entry name" value="Glyco_hydro_85"/>
    <property type="match status" value="1"/>
</dbReference>
<protein>
    <submittedName>
        <fullName evidence="3">Mannosyl-glycoprotein endo-beta-N-acetylglucosaminidase</fullName>
        <ecNumber evidence="3">3.2.1.96</ecNumber>
    </submittedName>
</protein>
<dbReference type="GO" id="GO:0033925">
    <property type="term" value="F:mannosyl-glycoprotein endo-beta-N-acetylglucosaminidase activity"/>
    <property type="evidence" value="ECO:0007669"/>
    <property type="project" value="UniProtKB-EC"/>
</dbReference>
<evidence type="ECO:0000313" key="4">
    <source>
        <dbReference type="Proteomes" id="UP000006322"/>
    </source>
</evidence>
<evidence type="ECO:0000313" key="3">
    <source>
        <dbReference type="EMBL" id="GAC35065.1"/>
    </source>
</evidence>
<dbReference type="PANTHER" id="PTHR13246">
    <property type="entry name" value="ENDO BETA N-ACETYLGLUCOSAMINIDASE"/>
    <property type="match status" value="1"/>
</dbReference>
<proteinExistence type="predicted"/>
<keyword evidence="1" id="KW-0732">Signal</keyword>
<feature type="chain" id="PRO_5003899121" evidence="1">
    <location>
        <begin position="19"/>
        <end position="584"/>
    </location>
</feature>
<feature type="signal peptide" evidence="1">
    <location>
        <begin position="1"/>
        <end position="18"/>
    </location>
</feature>
<keyword evidence="3" id="KW-0326">Glycosidase</keyword>